<dbReference type="Proteomes" id="UP000694941">
    <property type="component" value="Unplaced"/>
</dbReference>
<evidence type="ECO:0000256" key="1">
    <source>
        <dbReference type="ARBA" id="ARBA00004123"/>
    </source>
</evidence>
<dbReference type="PANTHER" id="PTHR46004">
    <property type="entry name" value="CYCLIC AMP RESPONSE ELEMENT-BINDING PROTEIN A"/>
    <property type="match status" value="1"/>
</dbReference>
<keyword evidence="5" id="KW-0539">Nucleus</keyword>
<evidence type="ECO:0000256" key="6">
    <source>
        <dbReference type="SAM" id="MobiDB-lite"/>
    </source>
</evidence>
<evidence type="ECO:0000256" key="3">
    <source>
        <dbReference type="ARBA" id="ARBA00023125"/>
    </source>
</evidence>
<dbReference type="PANTHER" id="PTHR46004:SF3">
    <property type="entry name" value="CYCLIC AMP RESPONSE ELEMENT-BINDING PROTEIN A"/>
    <property type="match status" value="1"/>
</dbReference>
<protein>
    <submittedName>
        <fullName evidence="8">Cyclic AMP-responsive element-binding protein 3-like protein 2</fullName>
    </submittedName>
</protein>
<gene>
    <name evidence="8" type="primary">LOC111083009</name>
</gene>
<feature type="compositionally biased region" description="Low complexity" evidence="6">
    <location>
        <begin position="205"/>
        <end position="217"/>
    </location>
</feature>
<comment type="subcellular location">
    <subcellularLocation>
        <location evidence="1">Nucleus</location>
    </subcellularLocation>
</comment>
<keyword evidence="3" id="KW-0238">DNA-binding</keyword>
<reference evidence="8" key="1">
    <citation type="submission" date="2025-08" db="UniProtKB">
        <authorList>
            <consortium name="RefSeq"/>
        </authorList>
    </citation>
    <scope>IDENTIFICATION</scope>
    <source>
        <tissue evidence="8">Muscle</tissue>
    </source>
</reference>
<evidence type="ECO:0000256" key="2">
    <source>
        <dbReference type="ARBA" id="ARBA00023015"/>
    </source>
</evidence>
<keyword evidence="2" id="KW-0805">Transcription regulation</keyword>
<keyword evidence="4" id="KW-0804">Transcription</keyword>
<organism evidence="7 8">
    <name type="scientific">Limulus polyphemus</name>
    <name type="common">Atlantic horseshoe crab</name>
    <dbReference type="NCBI Taxonomy" id="6850"/>
    <lineage>
        <taxon>Eukaryota</taxon>
        <taxon>Metazoa</taxon>
        <taxon>Ecdysozoa</taxon>
        <taxon>Arthropoda</taxon>
        <taxon>Chelicerata</taxon>
        <taxon>Merostomata</taxon>
        <taxon>Xiphosura</taxon>
        <taxon>Limulidae</taxon>
        <taxon>Limulus</taxon>
    </lineage>
</organism>
<feature type="compositionally biased region" description="Low complexity" evidence="6">
    <location>
        <begin position="230"/>
        <end position="242"/>
    </location>
</feature>
<dbReference type="GeneID" id="111083009"/>
<evidence type="ECO:0000313" key="8">
    <source>
        <dbReference type="RefSeq" id="XP_022251400.1"/>
    </source>
</evidence>
<evidence type="ECO:0000256" key="4">
    <source>
        <dbReference type="ARBA" id="ARBA00023163"/>
    </source>
</evidence>
<name>A0ABM1T694_LIMPO</name>
<accession>A0ABM1T694</accession>
<sequence length="328" mass="35704">MALDILGENLYDLEENYLNDIWNSSPLDSKLGDMDLDMDLDWKHILDSRPIILHDRMMTDAVQSPSVQAADHSYSLAVDDDDFPGCTLSLQPDSKMELYGKDVVSECFPAIPLTSATGETEITVKQEPLSSPPSPATKYPPYISPDDTCRTTGPAQQSLLKKPTIVLAKNSEIGVKGAKRRRLLMPNINIKLETSGFSLPPTPPSSNSSDSDGSLSPFRCLSNPSPPPTVTVSTSSTSSSSNKSGFPSPIIVMPSCLKRSNSSLVINNQSKGATGVLVLSEEEKRTLLAEGYPIPQRLPLSKAEERSLKKIRRKIKNKVTSLLGLVIY</sequence>
<evidence type="ECO:0000256" key="5">
    <source>
        <dbReference type="ARBA" id="ARBA00023242"/>
    </source>
</evidence>
<feature type="region of interest" description="Disordered" evidence="6">
    <location>
        <begin position="193"/>
        <end position="246"/>
    </location>
</feature>
<keyword evidence="7" id="KW-1185">Reference proteome</keyword>
<evidence type="ECO:0000313" key="7">
    <source>
        <dbReference type="Proteomes" id="UP000694941"/>
    </source>
</evidence>
<proteinExistence type="predicted"/>
<dbReference type="RefSeq" id="XP_022251400.1">
    <property type="nucleotide sequence ID" value="XM_022395692.1"/>
</dbReference>